<evidence type="ECO:0000313" key="1">
    <source>
        <dbReference type="EMBL" id="KAI0028498.1"/>
    </source>
</evidence>
<reference evidence="1" key="1">
    <citation type="submission" date="2021-02" db="EMBL/GenBank/DDBJ databases">
        <authorList>
            <consortium name="DOE Joint Genome Institute"/>
            <person name="Ahrendt S."/>
            <person name="Looney B.P."/>
            <person name="Miyauchi S."/>
            <person name="Morin E."/>
            <person name="Drula E."/>
            <person name="Courty P.E."/>
            <person name="Chicoki N."/>
            <person name="Fauchery L."/>
            <person name="Kohler A."/>
            <person name="Kuo A."/>
            <person name="Labutti K."/>
            <person name="Pangilinan J."/>
            <person name="Lipzen A."/>
            <person name="Riley R."/>
            <person name="Andreopoulos W."/>
            <person name="He G."/>
            <person name="Johnson J."/>
            <person name="Barry K.W."/>
            <person name="Grigoriev I.V."/>
            <person name="Nagy L."/>
            <person name="Hibbett D."/>
            <person name="Henrissat B."/>
            <person name="Matheny P.B."/>
            <person name="Labbe J."/>
            <person name="Martin F."/>
        </authorList>
    </citation>
    <scope>NUCLEOTIDE SEQUENCE</scope>
    <source>
        <strain evidence="1">EC-137</strain>
    </source>
</reference>
<reference evidence="1" key="2">
    <citation type="journal article" date="2022" name="New Phytol.">
        <title>Evolutionary transition to the ectomycorrhizal habit in the genomes of a hyperdiverse lineage of mushroom-forming fungi.</title>
        <authorList>
            <person name="Looney B."/>
            <person name="Miyauchi S."/>
            <person name="Morin E."/>
            <person name="Drula E."/>
            <person name="Courty P.E."/>
            <person name="Kohler A."/>
            <person name="Kuo A."/>
            <person name="LaButti K."/>
            <person name="Pangilinan J."/>
            <person name="Lipzen A."/>
            <person name="Riley R."/>
            <person name="Andreopoulos W."/>
            <person name="He G."/>
            <person name="Johnson J."/>
            <person name="Nolan M."/>
            <person name="Tritt A."/>
            <person name="Barry K.W."/>
            <person name="Grigoriev I.V."/>
            <person name="Nagy L.G."/>
            <person name="Hibbett D."/>
            <person name="Henrissat B."/>
            <person name="Matheny P.B."/>
            <person name="Labbe J."/>
            <person name="Martin F.M."/>
        </authorList>
    </citation>
    <scope>NUCLEOTIDE SEQUENCE</scope>
    <source>
        <strain evidence="1">EC-137</strain>
    </source>
</reference>
<organism evidence="1 2">
    <name type="scientific">Vararia minispora EC-137</name>
    <dbReference type="NCBI Taxonomy" id="1314806"/>
    <lineage>
        <taxon>Eukaryota</taxon>
        <taxon>Fungi</taxon>
        <taxon>Dikarya</taxon>
        <taxon>Basidiomycota</taxon>
        <taxon>Agaricomycotina</taxon>
        <taxon>Agaricomycetes</taxon>
        <taxon>Russulales</taxon>
        <taxon>Lachnocladiaceae</taxon>
        <taxon>Vararia</taxon>
    </lineage>
</organism>
<evidence type="ECO:0000313" key="2">
    <source>
        <dbReference type="Proteomes" id="UP000814128"/>
    </source>
</evidence>
<dbReference type="Proteomes" id="UP000814128">
    <property type="component" value="Unassembled WGS sequence"/>
</dbReference>
<proteinExistence type="predicted"/>
<keyword evidence="2" id="KW-1185">Reference proteome</keyword>
<dbReference type="EMBL" id="MU273747">
    <property type="protein sequence ID" value="KAI0028498.1"/>
    <property type="molecule type" value="Genomic_DNA"/>
</dbReference>
<comment type="caution">
    <text evidence="1">The sequence shown here is derived from an EMBL/GenBank/DDBJ whole genome shotgun (WGS) entry which is preliminary data.</text>
</comment>
<name>A0ACB8Q9M8_9AGAM</name>
<gene>
    <name evidence="1" type="ORF">K488DRAFT_89673</name>
</gene>
<accession>A0ACB8Q9M8</accession>
<sequence length="80" mass="8808">MDNSPRYRLNGRVSGLQRKALDAITMLDAGTEHVLGVVQNGTVVPTWYIFVITIAILLPAAVIHSSPGIHPPTRHRPRPF</sequence>
<protein>
    <submittedName>
        <fullName evidence="1">Uncharacterized protein</fullName>
    </submittedName>
</protein>